<dbReference type="EMBL" id="KQ419463">
    <property type="protein sequence ID" value="KOF83484.1"/>
    <property type="molecule type" value="Genomic_DNA"/>
</dbReference>
<name>A0A0L8H300_OCTBM</name>
<protein>
    <submittedName>
        <fullName evidence="1">Uncharacterized protein</fullName>
    </submittedName>
</protein>
<proteinExistence type="predicted"/>
<evidence type="ECO:0000313" key="1">
    <source>
        <dbReference type="EMBL" id="KOF83484.1"/>
    </source>
</evidence>
<sequence>MFFNLKDKGIRLLLFLSSHTHIYQDLFFFIDALDVKKVLLNFCAKRSVKLFCFCIWLT</sequence>
<accession>A0A0L8H300</accession>
<dbReference type="AlphaFoldDB" id="A0A0L8H300"/>
<reference evidence="1" key="1">
    <citation type="submission" date="2015-07" db="EMBL/GenBank/DDBJ databases">
        <title>MeaNS - Measles Nucleotide Surveillance Program.</title>
        <authorList>
            <person name="Tran T."/>
            <person name="Druce J."/>
        </authorList>
    </citation>
    <scope>NUCLEOTIDE SEQUENCE</scope>
    <source>
        <strain evidence="1">UCB-OBI-ISO-001</strain>
        <tissue evidence="1">Gonad</tissue>
    </source>
</reference>
<organism evidence="1">
    <name type="scientific">Octopus bimaculoides</name>
    <name type="common">California two-spotted octopus</name>
    <dbReference type="NCBI Taxonomy" id="37653"/>
    <lineage>
        <taxon>Eukaryota</taxon>
        <taxon>Metazoa</taxon>
        <taxon>Spiralia</taxon>
        <taxon>Lophotrochozoa</taxon>
        <taxon>Mollusca</taxon>
        <taxon>Cephalopoda</taxon>
        <taxon>Coleoidea</taxon>
        <taxon>Octopodiformes</taxon>
        <taxon>Octopoda</taxon>
        <taxon>Incirrata</taxon>
        <taxon>Octopodidae</taxon>
        <taxon>Octopus</taxon>
    </lineage>
</organism>
<gene>
    <name evidence="1" type="ORF">OCBIM_22023711mg</name>
</gene>